<dbReference type="KEGG" id="acel:acsn021_42830"/>
<dbReference type="EMBL" id="AP023367">
    <property type="protein sequence ID" value="BCJ96714.1"/>
    <property type="molecule type" value="Genomic_DNA"/>
</dbReference>
<keyword evidence="2" id="KW-1185">Reference proteome</keyword>
<evidence type="ECO:0000313" key="1">
    <source>
        <dbReference type="EMBL" id="BCJ96714.1"/>
    </source>
</evidence>
<gene>
    <name evidence="1" type="ORF">acsn021_42830</name>
</gene>
<evidence type="ECO:0000313" key="2">
    <source>
        <dbReference type="Proteomes" id="UP000515561"/>
    </source>
</evidence>
<dbReference type="AlphaFoldDB" id="A0A6S6R1E0"/>
<accession>A0A6S6R1E0</accession>
<dbReference type="Proteomes" id="UP000515561">
    <property type="component" value="Chromosome"/>
</dbReference>
<proteinExistence type="predicted"/>
<protein>
    <submittedName>
        <fullName evidence="1">Uncharacterized protein</fullName>
    </submittedName>
</protein>
<sequence length="79" mass="9580">MYQESAGRQFPYYLSNRYLRKGYGDGRLIHLREWSNWEYRLLKESSDLQICQCLPLYYLAPQECYKVNIRVRNISLDPP</sequence>
<reference evidence="1 2" key="1">
    <citation type="journal article" date="2016" name="Int. J. Syst. Evol. Microbiol.">
        <title>Descriptions of Anaerotaenia torta gen. nov., sp. nov. and Anaerocolumna cellulosilytica gen. nov., sp. nov. isolated from a methanogenic reactor of cattle waste.</title>
        <authorList>
            <person name="Uek A."/>
            <person name="Ohtaki Y."/>
            <person name="Kaku N."/>
            <person name="Ueki K."/>
        </authorList>
    </citation>
    <scope>NUCLEOTIDE SEQUENCE [LARGE SCALE GENOMIC DNA]</scope>
    <source>
        <strain evidence="1 2">SN021</strain>
    </source>
</reference>
<organism evidence="1 2">
    <name type="scientific">Anaerocolumna cellulosilytica</name>
    <dbReference type="NCBI Taxonomy" id="433286"/>
    <lineage>
        <taxon>Bacteria</taxon>
        <taxon>Bacillati</taxon>
        <taxon>Bacillota</taxon>
        <taxon>Clostridia</taxon>
        <taxon>Lachnospirales</taxon>
        <taxon>Lachnospiraceae</taxon>
        <taxon>Anaerocolumna</taxon>
    </lineage>
</organism>
<name>A0A6S6R1E0_9FIRM</name>